<name>A0A8S1WD60_PAROT</name>
<keyword evidence="2" id="KW-1185">Reference proteome</keyword>
<sequence>MRKNEYDLFVDDQISSKKYQVTLKCKYYTKVSQLKKYLHKFIKQNFDIIHNDITLVESMIVDQIFSLHCQNIITICRKIDPMIEILVNHKIYKLFRMNYYHRRSVLKQKICKVNQIHHQQLFQENAQHVRSKIK</sequence>
<accession>A0A8S1WD60</accession>
<protein>
    <submittedName>
        <fullName evidence="1">Uncharacterized protein</fullName>
    </submittedName>
</protein>
<dbReference type="EMBL" id="CAJJDP010000080">
    <property type="protein sequence ID" value="CAD8183796.1"/>
    <property type="molecule type" value="Genomic_DNA"/>
</dbReference>
<dbReference type="Proteomes" id="UP000683925">
    <property type="component" value="Unassembled WGS sequence"/>
</dbReference>
<evidence type="ECO:0000313" key="2">
    <source>
        <dbReference type="Proteomes" id="UP000683925"/>
    </source>
</evidence>
<proteinExistence type="predicted"/>
<dbReference type="OrthoDB" id="10382665at2759"/>
<evidence type="ECO:0000313" key="1">
    <source>
        <dbReference type="EMBL" id="CAD8183796.1"/>
    </source>
</evidence>
<reference evidence="1" key="1">
    <citation type="submission" date="2021-01" db="EMBL/GenBank/DDBJ databases">
        <authorList>
            <consortium name="Genoscope - CEA"/>
            <person name="William W."/>
        </authorList>
    </citation>
    <scope>NUCLEOTIDE SEQUENCE</scope>
</reference>
<comment type="caution">
    <text evidence="1">The sequence shown here is derived from an EMBL/GenBank/DDBJ whole genome shotgun (WGS) entry which is preliminary data.</text>
</comment>
<dbReference type="AlphaFoldDB" id="A0A8S1WD60"/>
<organism evidence="1 2">
    <name type="scientific">Paramecium octaurelia</name>
    <dbReference type="NCBI Taxonomy" id="43137"/>
    <lineage>
        <taxon>Eukaryota</taxon>
        <taxon>Sar</taxon>
        <taxon>Alveolata</taxon>
        <taxon>Ciliophora</taxon>
        <taxon>Intramacronucleata</taxon>
        <taxon>Oligohymenophorea</taxon>
        <taxon>Peniculida</taxon>
        <taxon>Parameciidae</taxon>
        <taxon>Paramecium</taxon>
    </lineage>
</organism>
<gene>
    <name evidence="1" type="ORF">POCTA_138.1.T0810261</name>
</gene>